<dbReference type="Gene3D" id="1.20.1280.50">
    <property type="match status" value="1"/>
</dbReference>
<dbReference type="Proteomes" id="UP000076532">
    <property type="component" value="Unassembled WGS sequence"/>
</dbReference>
<sequence>MPISCPCTLNADRISLPTSPLPEPRVEAPLTSSEKLLVHSVLSQVRSDLAELDDVVAHLQSVQKRLLSKRETLQAFSDKHNKLLCPARWMPPEILVEIFSYFKPRHYAPSRWWQMSPTLAAQSMVLLPASVCQQWRQTALSTPSLWNHIYVDLDRSEGMLELEWLKFWLPHSKDCPLSIVIMDHISNQDTWNALLDILLPQSGRWKHAIIYIQHETDFSKVKNNLPLLETLKINIVSNITLDLADAFQIVPLLRDVNMNVNRIRGVFQLPWTQLSSFNASKCSVRQSLALLRMMPNIVSFTVKLINEEMNQHIPNDPSIDPPLRLSKLESLDLSHGAGIDHFFDRLELPSLESFSFVEYNEDLPTGWSASLVSLIQRSSCDSIRAFRITAETTGSQASVEDVIRVCPKLEHLHLGNLDPSIRSGYDKVIQSLTVTSLSIGTRPNVAPALHKLCLEYAEGLDTHSLVNMLDSRWRVDREMAERPVARLKDVILDVPDATVFGTGELYRLRELSAEGLNIDVQVAEGKPIVF</sequence>
<organism evidence="2 3">
    <name type="scientific">Athelia psychrophila</name>
    <dbReference type="NCBI Taxonomy" id="1759441"/>
    <lineage>
        <taxon>Eukaryota</taxon>
        <taxon>Fungi</taxon>
        <taxon>Dikarya</taxon>
        <taxon>Basidiomycota</taxon>
        <taxon>Agaricomycotina</taxon>
        <taxon>Agaricomycetes</taxon>
        <taxon>Agaricomycetidae</taxon>
        <taxon>Atheliales</taxon>
        <taxon>Atheliaceae</taxon>
        <taxon>Athelia</taxon>
    </lineage>
</organism>
<dbReference type="STRING" id="436010.A0A166HID8"/>
<evidence type="ECO:0000313" key="3">
    <source>
        <dbReference type="Proteomes" id="UP000076532"/>
    </source>
</evidence>
<name>A0A166HID8_9AGAM</name>
<dbReference type="InterPro" id="IPR001810">
    <property type="entry name" value="F-box_dom"/>
</dbReference>
<dbReference type="SUPFAM" id="SSF52047">
    <property type="entry name" value="RNI-like"/>
    <property type="match status" value="1"/>
</dbReference>
<keyword evidence="3" id="KW-1185">Reference proteome</keyword>
<proteinExistence type="predicted"/>
<dbReference type="InterPro" id="IPR032675">
    <property type="entry name" value="LRR_dom_sf"/>
</dbReference>
<feature type="domain" description="F-box" evidence="1">
    <location>
        <begin position="91"/>
        <end position="151"/>
    </location>
</feature>
<accession>A0A166HID8</accession>
<dbReference type="OrthoDB" id="3139566at2759"/>
<gene>
    <name evidence="2" type="ORF">FIBSPDRAFT_1045829</name>
</gene>
<dbReference type="Gene3D" id="3.80.10.10">
    <property type="entry name" value="Ribonuclease Inhibitor"/>
    <property type="match status" value="1"/>
</dbReference>
<evidence type="ECO:0000259" key="1">
    <source>
        <dbReference type="Pfam" id="PF12937"/>
    </source>
</evidence>
<reference evidence="2 3" key="1">
    <citation type="journal article" date="2016" name="Mol. Biol. Evol.">
        <title>Comparative Genomics of Early-Diverging Mushroom-Forming Fungi Provides Insights into the Origins of Lignocellulose Decay Capabilities.</title>
        <authorList>
            <person name="Nagy L.G."/>
            <person name="Riley R."/>
            <person name="Tritt A."/>
            <person name="Adam C."/>
            <person name="Daum C."/>
            <person name="Floudas D."/>
            <person name="Sun H."/>
            <person name="Yadav J.S."/>
            <person name="Pangilinan J."/>
            <person name="Larsson K.H."/>
            <person name="Matsuura K."/>
            <person name="Barry K."/>
            <person name="Labutti K."/>
            <person name="Kuo R."/>
            <person name="Ohm R.A."/>
            <person name="Bhattacharya S.S."/>
            <person name="Shirouzu T."/>
            <person name="Yoshinaga Y."/>
            <person name="Martin F.M."/>
            <person name="Grigoriev I.V."/>
            <person name="Hibbett D.S."/>
        </authorList>
    </citation>
    <scope>NUCLEOTIDE SEQUENCE [LARGE SCALE GENOMIC DNA]</scope>
    <source>
        <strain evidence="2 3">CBS 109695</strain>
    </source>
</reference>
<protein>
    <recommendedName>
        <fullName evidence="1">F-box domain-containing protein</fullName>
    </recommendedName>
</protein>
<evidence type="ECO:0000313" key="2">
    <source>
        <dbReference type="EMBL" id="KZP18890.1"/>
    </source>
</evidence>
<dbReference type="AlphaFoldDB" id="A0A166HID8"/>
<dbReference type="Pfam" id="PF12937">
    <property type="entry name" value="F-box-like"/>
    <property type="match status" value="1"/>
</dbReference>
<dbReference type="EMBL" id="KV417568">
    <property type="protein sequence ID" value="KZP18890.1"/>
    <property type="molecule type" value="Genomic_DNA"/>
</dbReference>